<gene>
    <name evidence="2" type="ORF">KJ970_00955</name>
</gene>
<organism evidence="2 3">
    <name type="scientific">Eiseniibacteriota bacterium</name>
    <dbReference type="NCBI Taxonomy" id="2212470"/>
    <lineage>
        <taxon>Bacteria</taxon>
        <taxon>Candidatus Eiseniibacteriota</taxon>
    </lineage>
</organism>
<feature type="signal peptide" evidence="1">
    <location>
        <begin position="1"/>
        <end position="22"/>
    </location>
</feature>
<dbReference type="AlphaFoldDB" id="A0A948W4Y7"/>
<sequence>MKRRVWLTACFIVLCLSQIQCLLIPSDQESGSRAPNQNPHVRITGGVFNSDPEGVDYRVNLKWHGWDDDGVVTAFEWAIDDTTLERAWHTTTDFGNLFSFQATVHDVADSSFYDWHRFFIRSIDNEFARSPIDSRYFNARTIAPKTRITFPVFSPAQFILRRPRSFNIKWEGEDLDSSQPERTPVAYDYKLVKFNITNDVDQLIEDLITNENVFLDTLQYGDKTAWIRIPSDITTLRLSELPLGDLYIFGIRAIDEAGAIEPSLDIGQNFFPFEVTAEECQPIVTMRENRLGRHVFPSEGETWNVEVPSNTDLRFTWTGDAAFCGSLPGNVNYGLDLEDPGDENDNAPNGIGGWIGWGLWEEVQTPFSFPDRDDGKTHNFYLKMMDQSNNPRSERFCWVAIKVVAFPMNKTALIVDDATPRPYMFGTDPVHDAFRDRVLRSVYQFLEPGEEPGIFNMFRTNEGGFNPESMPLELVAAYKMIIWNTFFFGTSSSGLNDNEFERHILTSYIGAGGRLYLYGSSPIGCLAGDNFNYGGDGLCPDVPGADEPAWDDESFIWTFLHLTNCVTGTSGTGQQIDGWVGSKSVHPLYPDLDLNTSVWNPWRPRVGDGLPVGGTVWFEVYKNSRSIAIQPEPGMDTLYVLKTFNYQGVQSRLEGYPITLRYQSTPEDSALGIDQGRVFLQMFPFFPCHEGPATEAATKAITWVMTGRDE</sequence>
<dbReference type="EMBL" id="JAHJDP010000004">
    <property type="protein sequence ID" value="MBU2689470.1"/>
    <property type="molecule type" value="Genomic_DNA"/>
</dbReference>
<dbReference type="Proteomes" id="UP000777784">
    <property type="component" value="Unassembled WGS sequence"/>
</dbReference>
<reference evidence="2" key="1">
    <citation type="submission" date="2021-05" db="EMBL/GenBank/DDBJ databases">
        <title>Energy efficiency and biological interactions define the core microbiome of deep oligotrophic groundwater.</title>
        <authorList>
            <person name="Mehrshad M."/>
            <person name="Lopez-Fernandez M."/>
            <person name="Bell E."/>
            <person name="Bernier-Latmani R."/>
            <person name="Bertilsson S."/>
            <person name="Dopson M."/>
        </authorList>
    </citation>
    <scope>NUCLEOTIDE SEQUENCE</scope>
    <source>
        <strain evidence="2">Modern_marine.mb.64</strain>
    </source>
</reference>
<protein>
    <recommendedName>
        <fullName evidence="4">Fibronectin type III domain-containing protein</fullName>
    </recommendedName>
</protein>
<proteinExistence type="predicted"/>
<feature type="chain" id="PRO_5038037007" description="Fibronectin type III domain-containing protein" evidence="1">
    <location>
        <begin position="23"/>
        <end position="710"/>
    </location>
</feature>
<evidence type="ECO:0000313" key="2">
    <source>
        <dbReference type="EMBL" id="MBU2689470.1"/>
    </source>
</evidence>
<comment type="caution">
    <text evidence="2">The sequence shown here is derived from an EMBL/GenBank/DDBJ whole genome shotgun (WGS) entry which is preliminary data.</text>
</comment>
<name>A0A948W4Y7_UNCEI</name>
<accession>A0A948W4Y7</accession>
<evidence type="ECO:0000256" key="1">
    <source>
        <dbReference type="SAM" id="SignalP"/>
    </source>
</evidence>
<keyword evidence="1" id="KW-0732">Signal</keyword>
<evidence type="ECO:0000313" key="3">
    <source>
        <dbReference type="Proteomes" id="UP000777784"/>
    </source>
</evidence>
<evidence type="ECO:0008006" key="4">
    <source>
        <dbReference type="Google" id="ProtNLM"/>
    </source>
</evidence>